<sequence length="168" mass="18392">MESMFGISAQTPSPLFRMEVASQGSTSWRSHCEHRRSNLTESFSAVFVSDDNGVNSDRANHVIKNQDGGVSLPNGVVNDDNDDDDENIDETETSSLLTSNNRQEPDNVASLSLSPDKDSMPLVKKEDLPIESSSPIHHEQDSTPGAPNEDSNETSETTELLISEDDRD</sequence>
<evidence type="ECO:0000256" key="1">
    <source>
        <dbReference type="SAM" id="MobiDB-lite"/>
    </source>
</evidence>
<feature type="compositionally biased region" description="Basic and acidic residues" evidence="1">
    <location>
        <begin position="115"/>
        <end position="128"/>
    </location>
</feature>
<organism evidence="2 3">
    <name type="scientific">Magallana gigas</name>
    <name type="common">Pacific oyster</name>
    <name type="synonym">Crassostrea gigas</name>
    <dbReference type="NCBI Taxonomy" id="29159"/>
    <lineage>
        <taxon>Eukaryota</taxon>
        <taxon>Metazoa</taxon>
        <taxon>Spiralia</taxon>
        <taxon>Lophotrochozoa</taxon>
        <taxon>Mollusca</taxon>
        <taxon>Bivalvia</taxon>
        <taxon>Autobranchia</taxon>
        <taxon>Pteriomorphia</taxon>
        <taxon>Ostreida</taxon>
        <taxon>Ostreoidea</taxon>
        <taxon>Ostreidae</taxon>
        <taxon>Magallana</taxon>
    </lineage>
</organism>
<evidence type="ECO:0000313" key="2">
    <source>
        <dbReference type="EnsemblMetazoa" id="G15357.1:cds"/>
    </source>
</evidence>
<dbReference type="Proteomes" id="UP000005408">
    <property type="component" value="Unassembled WGS sequence"/>
</dbReference>
<reference evidence="2" key="1">
    <citation type="submission" date="2022-08" db="UniProtKB">
        <authorList>
            <consortium name="EnsemblMetazoa"/>
        </authorList>
    </citation>
    <scope>IDENTIFICATION</scope>
    <source>
        <strain evidence="2">05x7-T-G4-1.051#20</strain>
    </source>
</reference>
<feature type="compositionally biased region" description="Acidic residues" evidence="1">
    <location>
        <begin position="79"/>
        <end position="92"/>
    </location>
</feature>
<proteinExistence type="predicted"/>
<feature type="region of interest" description="Disordered" evidence="1">
    <location>
        <begin position="50"/>
        <end position="168"/>
    </location>
</feature>
<name>A0A8W8ISB0_MAGGI</name>
<protein>
    <submittedName>
        <fullName evidence="2">Uncharacterized protein</fullName>
    </submittedName>
</protein>
<dbReference type="EnsemblMetazoa" id="G15357.1">
    <property type="protein sequence ID" value="G15357.1:cds"/>
    <property type="gene ID" value="G15357"/>
</dbReference>
<accession>A0A8W8ISB0</accession>
<dbReference type="AlphaFoldDB" id="A0A8W8ISB0"/>
<evidence type="ECO:0000313" key="3">
    <source>
        <dbReference type="Proteomes" id="UP000005408"/>
    </source>
</evidence>
<keyword evidence="3" id="KW-1185">Reference proteome</keyword>